<accession>A0A8D8G780</accession>
<protein>
    <submittedName>
        <fullName evidence="2">(northern house mosquito) hypothetical protein</fullName>
    </submittedName>
</protein>
<organism evidence="2">
    <name type="scientific">Culex pipiens</name>
    <name type="common">House mosquito</name>
    <dbReference type="NCBI Taxonomy" id="7175"/>
    <lineage>
        <taxon>Eukaryota</taxon>
        <taxon>Metazoa</taxon>
        <taxon>Ecdysozoa</taxon>
        <taxon>Arthropoda</taxon>
        <taxon>Hexapoda</taxon>
        <taxon>Insecta</taxon>
        <taxon>Pterygota</taxon>
        <taxon>Neoptera</taxon>
        <taxon>Endopterygota</taxon>
        <taxon>Diptera</taxon>
        <taxon>Nematocera</taxon>
        <taxon>Culicoidea</taxon>
        <taxon>Culicidae</taxon>
        <taxon>Culicinae</taxon>
        <taxon>Culicini</taxon>
        <taxon>Culex</taxon>
        <taxon>Culex</taxon>
    </lineage>
</organism>
<feature type="region of interest" description="Disordered" evidence="1">
    <location>
        <begin position="71"/>
        <end position="93"/>
    </location>
</feature>
<name>A0A8D8G780_CULPI</name>
<feature type="region of interest" description="Disordered" evidence="1">
    <location>
        <begin position="17"/>
        <end position="44"/>
    </location>
</feature>
<evidence type="ECO:0000313" key="2">
    <source>
        <dbReference type="EMBL" id="CAG6497426.1"/>
    </source>
</evidence>
<proteinExistence type="predicted"/>
<dbReference type="AlphaFoldDB" id="A0A8D8G780"/>
<reference evidence="2" key="1">
    <citation type="submission" date="2021-05" db="EMBL/GenBank/DDBJ databases">
        <authorList>
            <person name="Alioto T."/>
            <person name="Alioto T."/>
            <person name="Gomez Garrido J."/>
        </authorList>
    </citation>
    <scope>NUCLEOTIDE SEQUENCE</scope>
</reference>
<feature type="region of interest" description="Disordered" evidence="1">
    <location>
        <begin position="138"/>
        <end position="169"/>
    </location>
</feature>
<feature type="compositionally biased region" description="Basic and acidic residues" evidence="1">
    <location>
        <begin position="26"/>
        <end position="44"/>
    </location>
</feature>
<sequence length="169" mass="18771">MSLGNCRSAAGQLRTHLRSNVQADDGTVRQHDPGLHQHEPDLRERLGRRTVLRPEPGHVPVHLPAGTLGTGREARNHGHGAQGPRLPGHDLRGRGRRDLQNLPRVLEQPCLGPVQRLVQHQPAALVLRQDSVQGALHHDLADGQTRGGAGRRERKRRSRARVHEGHQQY</sequence>
<evidence type="ECO:0000256" key="1">
    <source>
        <dbReference type="SAM" id="MobiDB-lite"/>
    </source>
</evidence>
<dbReference type="EMBL" id="HBUE01132998">
    <property type="protein sequence ID" value="CAG6497426.1"/>
    <property type="molecule type" value="Transcribed_RNA"/>
</dbReference>